<dbReference type="AlphaFoldDB" id="A0A2N3IFD4"/>
<dbReference type="PANTHER" id="PTHR44858:SF1">
    <property type="entry name" value="UDP-N-ACETYLGLUCOSAMINE--PEPTIDE N-ACETYLGLUCOSAMINYLTRANSFERASE SPINDLY-RELATED"/>
    <property type="match status" value="1"/>
</dbReference>
<dbReference type="GO" id="GO:0006508">
    <property type="term" value="P:proteolysis"/>
    <property type="evidence" value="ECO:0007669"/>
    <property type="project" value="InterPro"/>
</dbReference>
<feature type="domain" description="Peptidase C14 caspase" evidence="4">
    <location>
        <begin position="386"/>
        <end position="595"/>
    </location>
</feature>
<proteinExistence type="predicted"/>
<dbReference type="Pfam" id="PF00656">
    <property type="entry name" value="Peptidase_C14"/>
    <property type="match status" value="1"/>
</dbReference>
<dbReference type="InterPro" id="IPR019734">
    <property type="entry name" value="TPR_rpt"/>
</dbReference>
<dbReference type="Proteomes" id="UP000233387">
    <property type="component" value="Unassembled WGS sequence"/>
</dbReference>
<protein>
    <submittedName>
        <fullName evidence="5">Caspase domain</fullName>
    </submittedName>
</protein>
<dbReference type="InterPro" id="IPR013783">
    <property type="entry name" value="Ig-like_fold"/>
</dbReference>
<organism evidence="5 6">
    <name type="scientific">Raineya orbicola</name>
    <dbReference type="NCBI Taxonomy" id="2016530"/>
    <lineage>
        <taxon>Bacteria</taxon>
        <taxon>Pseudomonadati</taxon>
        <taxon>Bacteroidota</taxon>
        <taxon>Cytophagia</taxon>
        <taxon>Cytophagales</taxon>
        <taxon>Raineyaceae</taxon>
        <taxon>Raineya</taxon>
    </lineage>
</organism>
<evidence type="ECO:0000313" key="5">
    <source>
        <dbReference type="EMBL" id="PKQ68953.1"/>
    </source>
</evidence>
<accession>A0A2N3IFD4</accession>
<dbReference type="PROSITE" id="PS50005">
    <property type="entry name" value="TPR"/>
    <property type="match status" value="2"/>
</dbReference>
<keyword evidence="2 3" id="KW-0802">TPR repeat</keyword>
<feature type="repeat" description="TPR" evidence="3">
    <location>
        <begin position="91"/>
        <end position="124"/>
    </location>
</feature>
<dbReference type="SUPFAM" id="SSF52129">
    <property type="entry name" value="Caspase-like"/>
    <property type="match status" value="1"/>
</dbReference>
<dbReference type="EMBL" id="NKXO01000021">
    <property type="protein sequence ID" value="PKQ68953.1"/>
    <property type="molecule type" value="Genomic_DNA"/>
</dbReference>
<name>A0A2N3IFD4_9BACT</name>
<comment type="caution">
    <text evidence="5">The sequence shown here is derived from an EMBL/GenBank/DDBJ whole genome shotgun (WGS) entry which is preliminary data.</text>
</comment>
<dbReference type="InterPro" id="IPR050498">
    <property type="entry name" value="Ycf3"/>
</dbReference>
<evidence type="ECO:0000256" key="1">
    <source>
        <dbReference type="ARBA" id="ARBA00022737"/>
    </source>
</evidence>
<keyword evidence="6" id="KW-1185">Reference proteome</keyword>
<dbReference type="GO" id="GO:0004197">
    <property type="term" value="F:cysteine-type endopeptidase activity"/>
    <property type="evidence" value="ECO:0007669"/>
    <property type="project" value="InterPro"/>
</dbReference>
<dbReference type="SUPFAM" id="SSF48452">
    <property type="entry name" value="TPR-like"/>
    <property type="match status" value="1"/>
</dbReference>
<dbReference type="Pfam" id="PF13432">
    <property type="entry name" value="TPR_16"/>
    <property type="match status" value="1"/>
</dbReference>
<dbReference type="Gene3D" id="1.25.40.10">
    <property type="entry name" value="Tetratricopeptide repeat domain"/>
    <property type="match status" value="2"/>
</dbReference>
<dbReference type="Gene3D" id="3.40.50.1460">
    <property type="match status" value="1"/>
</dbReference>
<evidence type="ECO:0000313" key="6">
    <source>
        <dbReference type="Proteomes" id="UP000233387"/>
    </source>
</evidence>
<dbReference type="RefSeq" id="WP_101358751.1">
    <property type="nucleotide sequence ID" value="NZ_NKXO01000021.1"/>
</dbReference>
<gene>
    <name evidence="5" type="ORF">Rain11_1486</name>
</gene>
<dbReference type="InterPro" id="IPR011600">
    <property type="entry name" value="Pept_C14_caspase"/>
</dbReference>
<dbReference type="InterPro" id="IPR011990">
    <property type="entry name" value="TPR-like_helical_dom_sf"/>
</dbReference>
<dbReference type="Pfam" id="PF13181">
    <property type="entry name" value="TPR_8"/>
    <property type="match status" value="1"/>
</dbReference>
<evidence type="ECO:0000256" key="2">
    <source>
        <dbReference type="ARBA" id="ARBA00022803"/>
    </source>
</evidence>
<sequence length="626" mass="70776">MAKFSFSLAFFLLHNLHVVFSQVDDFISSGKKQLASKKYIEAISDFGEAIRFNPKATEAYYGRAMAYFGTQNYQRALQDIQQAIGLDKSQTRFFAERAKIYFALRNYEKAVQDYSQAIFAEPQNAHYYHQRAIVRLALQDYEGVNQDAEKALNLDKTQTAPFAEQGIALFMLNFKQEAQSCFDKFLDTPKAEKYALLAERIFEFTPKNTALLQKAEQWIVRAVQMEDSYKHNFLYASILNLQGKQLAALDVCQKAISLAKKENVGYEEAEKLLEKISEVDDIPPVITIVSPAVMRGGIIVSREGEMSIIGKATDESGVKEVFINGNPARLFSNGDFNGIALVKPDTKTLTIEATDNKGNTEKVNFQVIKDVEKTTESKRFKNVGKSYALIFATNTYEYWNNLTNPIPDAEAVAKDLKEIYSYEIDLVQDATQNQIILKLKEYLQKKFQPNDQLLIFFAGHGQYDETFGEGYVVAKDSRLDDEAKSSYISYSTLRTYINNIQAKHILLVMDVCFGGTFDPSLASKNIRGLPPKPNDDDIEAFIQRKMQARTRRYITSGGKEYVSDGTPGMHSPFVRKFLEALRSYGGKDKIITLAEIMIHLETISPQPHYGEFGSNEPGSDFLLIAK</sequence>
<feature type="repeat" description="TPR" evidence="3">
    <location>
        <begin position="57"/>
        <end position="90"/>
    </location>
</feature>
<keyword evidence="1" id="KW-0677">Repeat</keyword>
<reference evidence="5 6" key="1">
    <citation type="submission" date="2017-06" db="EMBL/GenBank/DDBJ databases">
        <title>Raineya orbicola gen. nov., sp. nov. a slightly thermophilic bacterium of the phylum Bacteroidetes and the description of Raineyaceae fam. nov.</title>
        <authorList>
            <person name="Albuquerque L."/>
            <person name="Polonia A.R.M."/>
            <person name="Barroso C."/>
            <person name="Froufe H.J.C."/>
            <person name="Lage O."/>
            <person name="Lobo-Da-Cunha A."/>
            <person name="Egas C."/>
            <person name="Da Costa M.S."/>
        </authorList>
    </citation>
    <scope>NUCLEOTIDE SEQUENCE [LARGE SCALE GENOMIC DNA]</scope>
    <source>
        <strain evidence="5 6">SPSPC-11</strain>
    </source>
</reference>
<dbReference type="SMART" id="SM00028">
    <property type="entry name" value="TPR"/>
    <property type="match status" value="5"/>
</dbReference>
<dbReference type="PANTHER" id="PTHR44858">
    <property type="entry name" value="TETRATRICOPEPTIDE REPEAT PROTEIN 6"/>
    <property type="match status" value="1"/>
</dbReference>
<evidence type="ECO:0000259" key="4">
    <source>
        <dbReference type="Pfam" id="PF00656"/>
    </source>
</evidence>
<dbReference type="Gene3D" id="2.60.40.10">
    <property type="entry name" value="Immunoglobulins"/>
    <property type="match status" value="1"/>
</dbReference>
<dbReference type="OrthoDB" id="976443at2"/>
<dbReference type="InterPro" id="IPR029030">
    <property type="entry name" value="Caspase-like_dom_sf"/>
</dbReference>
<evidence type="ECO:0000256" key="3">
    <source>
        <dbReference type="PROSITE-ProRule" id="PRU00339"/>
    </source>
</evidence>